<keyword evidence="1" id="KW-1133">Transmembrane helix</keyword>
<comment type="caution">
    <text evidence="2">The sequence shown here is derived from an EMBL/GenBank/DDBJ whole genome shotgun (WGS) entry which is preliminary data.</text>
</comment>
<dbReference type="Proteomes" id="UP001159042">
    <property type="component" value="Unassembled WGS sequence"/>
</dbReference>
<dbReference type="EMBL" id="JANEYG010000034">
    <property type="protein sequence ID" value="KAJ8917371.1"/>
    <property type="molecule type" value="Genomic_DNA"/>
</dbReference>
<feature type="transmembrane region" description="Helical" evidence="1">
    <location>
        <begin position="12"/>
        <end position="29"/>
    </location>
</feature>
<evidence type="ECO:0000256" key="1">
    <source>
        <dbReference type="SAM" id="Phobius"/>
    </source>
</evidence>
<protein>
    <submittedName>
        <fullName evidence="2">Uncharacterized protein</fullName>
    </submittedName>
</protein>
<dbReference type="AlphaFoldDB" id="A0AAV8VSL7"/>
<evidence type="ECO:0000313" key="2">
    <source>
        <dbReference type="EMBL" id="KAJ8917371.1"/>
    </source>
</evidence>
<keyword evidence="3" id="KW-1185">Reference proteome</keyword>
<reference evidence="2 3" key="1">
    <citation type="journal article" date="2023" name="Insect Mol. Biol.">
        <title>Genome sequencing provides insights into the evolution of gene families encoding plant cell wall-degrading enzymes in longhorned beetles.</title>
        <authorList>
            <person name="Shin N.R."/>
            <person name="Okamura Y."/>
            <person name="Kirsch R."/>
            <person name="Pauchet Y."/>
        </authorList>
    </citation>
    <scope>NUCLEOTIDE SEQUENCE [LARGE SCALE GENOMIC DNA]</scope>
    <source>
        <strain evidence="2">EAD_L_NR</strain>
    </source>
</reference>
<gene>
    <name evidence="2" type="ORF">NQ315_002395</name>
</gene>
<sequence length="160" mass="18930">MLKFKRDLLDSRTFLNYFLILILLMPHTISDKHQQLVNRPNSIQKRHFQDSIDQSEDYHPQPTQHTGCSSCKMREEIKIRNLEMIKGEILRRMGFQQAPNITGKELPQIPSRYLAMVDPEYGMQSDEPPEFKTGFTITEEEDEYHVKTQKVITFAQPYKR</sequence>
<accession>A0AAV8VSL7</accession>
<proteinExistence type="predicted"/>
<keyword evidence="1" id="KW-0812">Transmembrane</keyword>
<keyword evidence="1" id="KW-0472">Membrane</keyword>
<evidence type="ECO:0000313" key="3">
    <source>
        <dbReference type="Proteomes" id="UP001159042"/>
    </source>
</evidence>
<organism evidence="2 3">
    <name type="scientific">Exocentrus adspersus</name>
    <dbReference type="NCBI Taxonomy" id="1586481"/>
    <lineage>
        <taxon>Eukaryota</taxon>
        <taxon>Metazoa</taxon>
        <taxon>Ecdysozoa</taxon>
        <taxon>Arthropoda</taxon>
        <taxon>Hexapoda</taxon>
        <taxon>Insecta</taxon>
        <taxon>Pterygota</taxon>
        <taxon>Neoptera</taxon>
        <taxon>Endopterygota</taxon>
        <taxon>Coleoptera</taxon>
        <taxon>Polyphaga</taxon>
        <taxon>Cucujiformia</taxon>
        <taxon>Chrysomeloidea</taxon>
        <taxon>Cerambycidae</taxon>
        <taxon>Lamiinae</taxon>
        <taxon>Acanthocinini</taxon>
        <taxon>Exocentrus</taxon>
    </lineage>
</organism>
<dbReference type="Gene3D" id="2.60.120.970">
    <property type="match status" value="1"/>
</dbReference>
<name>A0AAV8VSL7_9CUCU</name>